<evidence type="ECO:0000313" key="3">
    <source>
        <dbReference type="Proteomes" id="UP000179937"/>
    </source>
</evidence>
<keyword evidence="1" id="KW-0472">Membrane</keyword>
<feature type="transmembrane region" description="Helical" evidence="1">
    <location>
        <begin position="12"/>
        <end position="35"/>
    </location>
</feature>
<evidence type="ECO:0000256" key="1">
    <source>
        <dbReference type="SAM" id="Phobius"/>
    </source>
</evidence>
<protein>
    <recommendedName>
        <fullName evidence="4">DUF4760 domain-containing protein</fullName>
    </recommendedName>
</protein>
<keyword evidence="1" id="KW-1133">Transmembrane helix</keyword>
<evidence type="ECO:0000313" key="2">
    <source>
        <dbReference type="EMBL" id="OIG74551.1"/>
    </source>
</evidence>
<gene>
    <name evidence="2" type="ORF">A7M90_14150</name>
</gene>
<dbReference type="EMBL" id="LYKI01000005">
    <property type="protein sequence ID" value="OIG74551.1"/>
    <property type="molecule type" value="Genomic_DNA"/>
</dbReference>
<evidence type="ECO:0008006" key="4">
    <source>
        <dbReference type="Google" id="ProtNLM"/>
    </source>
</evidence>
<name>A0A1S2G1J0_ACIBA</name>
<sequence>MAIRKLEDKIKRVCYFVGGGVLGYLLISFIILSSFPWNHYVLDKKQAYDVLKDAFTLGAAFLAPVAAFVLFSDWRVQHKALKNEKLSEDILRILNTELLSFYNFNPRSKSDVEDFNNHQMQFHRNVANIYLMLDEIDANEEQANHFIENIKKIEVDLDGLYMSIFKQIEIVIEHDAISDFLDTHSMRKKEILLKKLKKFENINETHYENLIKVISQLKPLKV</sequence>
<feature type="transmembrane region" description="Helical" evidence="1">
    <location>
        <begin position="55"/>
        <end position="76"/>
    </location>
</feature>
<organism evidence="2 3">
    <name type="scientific">Acinetobacter baumannii</name>
    <dbReference type="NCBI Taxonomy" id="470"/>
    <lineage>
        <taxon>Bacteria</taxon>
        <taxon>Pseudomonadati</taxon>
        <taxon>Pseudomonadota</taxon>
        <taxon>Gammaproteobacteria</taxon>
        <taxon>Moraxellales</taxon>
        <taxon>Moraxellaceae</taxon>
        <taxon>Acinetobacter</taxon>
        <taxon>Acinetobacter calcoaceticus/baumannii complex</taxon>
    </lineage>
</organism>
<keyword evidence="1" id="KW-0812">Transmembrane</keyword>
<comment type="caution">
    <text evidence="2">The sequence shown here is derived from an EMBL/GenBank/DDBJ whole genome shotgun (WGS) entry which is preliminary data.</text>
</comment>
<dbReference type="AlphaFoldDB" id="A0A1S2G1J0"/>
<dbReference type="Proteomes" id="UP000179937">
    <property type="component" value="Unassembled WGS sequence"/>
</dbReference>
<proteinExistence type="predicted"/>
<accession>A0A1S2G1J0</accession>
<reference evidence="2 3" key="1">
    <citation type="submission" date="2016-05" db="EMBL/GenBank/DDBJ databases">
        <title>The evolution of Acinetobacter baumannii in vivo.</title>
        <authorList>
            <person name="Hua X."/>
            <person name="Yu Y."/>
        </authorList>
    </citation>
    <scope>NUCLEOTIDE SEQUENCE [LARGE SCALE GENOMIC DNA]</scope>
    <source>
        <strain evidence="2 3">XH647</strain>
    </source>
</reference>
<dbReference type="RefSeq" id="WP_071210608.1">
    <property type="nucleotide sequence ID" value="NZ_CP077835.1"/>
</dbReference>